<feature type="domain" description="Glycoside hydrolase family 20 catalytic" evidence="7">
    <location>
        <begin position="163"/>
        <end position="529"/>
    </location>
</feature>
<dbReference type="GO" id="GO:0005975">
    <property type="term" value="P:carbohydrate metabolic process"/>
    <property type="evidence" value="ECO:0007669"/>
    <property type="project" value="InterPro"/>
</dbReference>
<protein>
    <recommendedName>
        <fullName evidence="3">beta-N-acetylhexosaminidase</fullName>
        <ecNumber evidence="3">3.2.1.52</ecNumber>
    </recommendedName>
</protein>
<comment type="similarity">
    <text evidence="2">Belongs to the glycosyl hydrolase 20 family.</text>
</comment>
<dbReference type="CDD" id="cd06563">
    <property type="entry name" value="GH20_chitobiase-like"/>
    <property type="match status" value="1"/>
</dbReference>
<feature type="active site" description="Proton donor" evidence="6">
    <location>
        <position position="360"/>
    </location>
</feature>
<evidence type="ECO:0000313" key="9">
    <source>
        <dbReference type="EMBL" id="GGK23989.1"/>
    </source>
</evidence>
<proteinExistence type="inferred from homology"/>
<accession>A0A8J3BI59</accession>
<evidence type="ECO:0000256" key="5">
    <source>
        <dbReference type="ARBA" id="ARBA00023295"/>
    </source>
</evidence>
<evidence type="ECO:0000256" key="6">
    <source>
        <dbReference type="PIRSR" id="PIRSR625705-1"/>
    </source>
</evidence>
<dbReference type="InterPro" id="IPR029018">
    <property type="entry name" value="Hex-like_dom2"/>
</dbReference>
<dbReference type="InterPro" id="IPR017853">
    <property type="entry name" value="GH"/>
</dbReference>
<dbReference type="AlphaFoldDB" id="A0A8J3BI59"/>
<dbReference type="Pfam" id="PF00728">
    <property type="entry name" value="Glyco_hydro_20"/>
    <property type="match status" value="1"/>
</dbReference>
<dbReference type="Gene3D" id="3.30.379.10">
    <property type="entry name" value="Chitobiase/beta-hexosaminidase domain 2-like"/>
    <property type="match status" value="1"/>
</dbReference>
<dbReference type="Gene3D" id="3.20.20.80">
    <property type="entry name" value="Glycosidases"/>
    <property type="match status" value="1"/>
</dbReference>
<keyword evidence="5" id="KW-0326">Glycosidase</keyword>
<dbReference type="Pfam" id="PF02838">
    <property type="entry name" value="Glyco_hydro_20b"/>
    <property type="match status" value="1"/>
</dbReference>
<dbReference type="SUPFAM" id="SSF51445">
    <property type="entry name" value="(Trans)glycosidases"/>
    <property type="match status" value="1"/>
</dbReference>
<evidence type="ECO:0000259" key="7">
    <source>
        <dbReference type="Pfam" id="PF00728"/>
    </source>
</evidence>
<feature type="domain" description="Beta-hexosaminidase bacterial type N-terminal" evidence="8">
    <location>
        <begin position="30"/>
        <end position="160"/>
    </location>
</feature>
<evidence type="ECO:0000313" key="10">
    <source>
        <dbReference type="Proteomes" id="UP000612329"/>
    </source>
</evidence>
<dbReference type="InterPro" id="IPR015882">
    <property type="entry name" value="HEX_bac_N"/>
</dbReference>
<evidence type="ECO:0000259" key="8">
    <source>
        <dbReference type="Pfam" id="PF02838"/>
    </source>
</evidence>
<sequence length="645" mass="73380">MKLVHQILMATLLTVFFACEKQKMFTEKDIQIIPKPAELKLSEGAFEFSEATKFVVANDFQKEISKALISKFEKAAGWKPEVSELAPKSNYVQFNVDDSFENEAYKLDVNNERITITAKDNSGFAYALETIRQLLPVAIESNDVVSNTEWIIPTLVIKDQPRFQYRGLMLDVSRHFFGTDYIKKTIDRLAMLKMNVLHLHLVDDQGWRIEIKKYPKLTEVGAYRNGTIVGHFPGSENDNKRDGGFYTQEQIKDIVAYATKKGITIVPEIELPGHSSAAIAAYPYLSCFPDEPTEVPNGMMSKKSKEQQENGHPKIVQESWGIFKDIYCAGKEDTFTFLEDVLSEVLPLFPSKYIHVGGDEAIKPHWKTCPNCQKRMKEEGLKDEHELQSYFVERIEKFVNSKGKKIIGWDEILEGGLAPQATVMSWRGTKGGIEAAEQGHDVIMTPGTHCYFDYYQGPQNEEPLAIGGYIPISKVYEFDPVVDTMTPKEAKFVLGGQANLWSEYIPTTEQSEYMIFPRLTAMAEALWSPKELRDWNDFSNRLETMFKRFDYLGINYAKSMYSIISKETVDANNKKVYVSLKSELPNADIRYVLGDSPLDETAKKYTDSIEINETAILKASLFKANKPIGKTMIDTIDFQKVFSKN</sequence>
<dbReference type="GO" id="GO:0030203">
    <property type="term" value="P:glycosaminoglycan metabolic process"/>
    <property type="evidence" value="ECO:0007669"/>
    <property type="project" value="TreeGrafter"/>
</dbReference>
<dbReference type="PANTHER" id="PTHR22600:SF57">
    <property type="entry name" value="BETA-N-ACETYLHEXOSAMINIDASE"/>
    <property type="match status" value="1"/>
</dbReference>
<keyword evidence="4" id="KW-0378">Hydrolase</keyword>
<dbReference type="PRINTS" id="PR00738">
    <property type="entry name" value="GLHYDRLASE20"/>
</dbReference>
<evidence type="ECO:0000256" key="2">
    <source>
        <dbReference type="ARBA" id="ARBA00006285"/>
    </source>
</evidence>
<reference evidence="9" key="2">
    <citation type="submission" date="2020-09" db="EMBL/GenBank/DDBJ databases">
        <authorList>
            <person name="Sun Q."/>
            <person name="Ohkuma M."/>
        </authorList>
    </citation>
    <scope>NUCLEOTIDE SEQUENCE</scope>
    <source>
        <strain evidence="9">JCM 12862</strain>
    </source>
</reference>
<gene>
    <name evidence="9" type="ORF">GCM10007962_17770</name>
</gene>
<dbReference type="PANTHER" id="PTHR22600">
    <property type="entry name" value="BETA-HEXOSAMINIDASE"/>
    <property type="match status" value="1"/>
</dbReference>
<evidence type="ECO:0000256" key="4">
    <source>
        <dbReference type="ARBA" id="ARBA00022801"/>
    </source>
</evidence>
<dbReference type="PROSITE" id="PS51257">
    <property type="entry name" value="PROKAR_LIPOPROTEIN"/>
    <property type="match status" value="1"/>
</dbReference>
<comment type="caution">
    <text evidence="9">The sequence shown here is derived from an EMBL/GenBank/DDBJ whole genome shotgun (WGS) entry which is preliminary data.</text>
</comment>
<keyword evidence="10" id="KW-1185">Reference proteome</keyword>
<dbReference type="Pfam" id="PF13287">
    <property type="entry name" value="Fn3_assoc"/>
    <property type="match status" value="1"/>
</dbReference>
<evidence type="ECO:0000256" key="1">
    <source>
        <dbReference type="ARBA" id="ARBA00001231"/>
    </source>
</evidence>
<name>A0A8J3BI59_9FLAO</name>
<dbReference type="SUPFAM" id="SSF55545">
    <property type="entry name" value="beta-N-acetylhexosaminidase-like domain"/>
    <property type="match status" value="1"/>
</dbReference>
<organism evidence="9 10">
    <name type="scientific">Yeosuana aromativorans</name>
    <dbReference type="NCBI Taxonomy" id="288019"/>
    <lineage>
        <taxon>Bacteria</taxon>
        <taxon>Pseudomonadati</taxon>
        <taxon>Bacteroidota</taxon>
        <taxon>Flavobacteriia</taxon>
        <taxon>Flavobacteriales</taxon>
        <taxon>Flavobacteriaceae</taxon>
        <taxon>Yeosuana</taxon>
    </lineage>
</organism>
<dbReference type="GO" id="GO:0016020">
    <property type="term" value="C:membrane"/>
    <property type="evidence" value="ECO:0007669"/>
    <property type="project" value="TreeGrafter"/>
</dbReference>
<dbReference type="InterPro" id="IPR015883">
    <property type="entry name" value="Glyco_hydro_20_cat"/>
</dbReference>
<reference evidence="9" key="1">
    <citation type="journal article" date="2014" name="Int. J. Syst. Evol. Microbiol.">
        <title>Complete genome sequence of Corynebacterium casei LMG S-19264T (=DSM 44701T), isolated from a smear-ripened cheese.</title>
        <authorList>
            <consortium name="US DOE Joint Genome Institute (JGI-PGF)"/>
            <person name="Walter F."/>
            <person name="Albersmeier A."/>
            <person name="Kalinowski J."/>
            <person name="Ruckert C."/>
        </authorList>
    </citation>
    <scope>NUCLEOTIDE SEQUENCE</scope>
    <source>
        <strain evidence="9">JCM 12862</strain>
    </source>
</reference>
<comment type="catalytic activity">
    <reaction evidence="1">
        <text>Hydrolysis of terminal non-reducing N-acetyl-D-hexosamine residues in N-acetyl-beta-D-hexosaminides.</text>
        <dbReference type="EC" id="3.2.1.52"/>
    </reaction>
</comment>
<dbReference type="GO" id="GO:0004563">
    <property type="term" value="F:beta-N-acetylhexosaminidase activity"/>
    <property type="evidence" value="ECO:0007669"/>
    <property type="project" value="UniProtKB-EC"/>
</dbReference>
<dbReference type="InterPro" id="IPR026876">
    <property type="entry name" value="Fn3_assoc_repeat"/>
</dbReference>
<dbReference type="InterPro" id="IPR025705">
    <property type="entry name" value="Beta_hexosaminidase_sua/sub"/>
</dbReference>
<dbReference type="PIRSF" id="PIRSF001093">
    <property type="entry name" value="B-hxosamndse_ab_euk"/>
    <property type="match status" value="1"/>
</dbReference>
<dbReference type="RefSeq" id="WP_188652157.1">
    <property type="nucleotide sequence ID" value="NZ_BMNR01000003.1"/>
</dbReference>
<dbReference type="EMBL" id="BMNR01000003">
    <property type="protein sequence ID" value="GGK23989.1"/>
    <property type="molecule type" value="Genomic_DNA"/>
</dbReference>
<evidence type="ECO:0000256" key="3">
    <source>
        <dbReference type="ARBA" id="ARBA00012663"/>
    </source>
</evidence>
<dbReference type="EC" id="3.2.1.52" evidence="3"/>
<dbReference type="Proteomes" id="UP000612329">
    <property type="component" value="Unassembled WGS sequence"/>
</dbReference>